<feature type="compositionally biased region" description="Low complexity" evidence="1">
    <location>
        <begin position="149"/>
        <end position="160"/>
    </location>
</feature>
<gene>
    <name evidence="2" type="ORF">AKJ08_1304</name>
</gene>
<evidence type="ECO:0000256" key="1">
    <source>
        <dbReference type="SAM" id="MobiDB-lite"/>
    </source>
</evidence>
<organism evidence="2 3">
    <name type="scientific">Vulgatibacter incomptus</name>
    <dbReference type="NCBI Taxonomy" id="1391653"/>
    <lineage>
        <taxon>Bacteria</taxon>
        <taxon>Pseudomonadati</taxon>
        <taxon>Myxococcota</taxon>
        <taxon>Myxococcia</taxon>
        <taxon>Myxococcales</taxon>
        <taxon>Cystobacterineae</taxon>
        <taxon>Vulgatibacteraceae</taxon>
        <taxon>Vulgatibacter</taxon>
    </lineage>
</organism>
<dbReference type="AlphaFoldDB" id="A0A0K1PBP2"/>
<sequence length="190" mass="20238">MARPSRGGPRAAPVFVAEPAPVGGRHRNAIGFVAPHLPVRRLGDRPRRPATVPLNQLLGSARASRRNPRAAVGQAPQSGRRPPRFSDPLGYITYIRRTMSERQGEAGPAPEFEGSEGLPVLSSDAAAASQRSRSRPRSPGANPEDHFEAGSGLASALQASTRISGRHTVATIDRAEHRASARLDRLDARG</sequence>
<keyword evidence="3" id="KW-1185">Reference proteome</keyword>
<feature type="compositionally biased region" description="Low complexity" evidence="1">
    <location>
        <begin position="122"/>
        <end position="131"/>
    </location>
</feature>
<feature type="region of interest" description="Disordered" evidence="1">
    <location>
        <begin position="39"/>
        <end position="171"/>
    </location>
</feature>
<proteinExistence type="predicted"/>
<dbReference type="EMBL" id="CP012332">
    <property type="protein sequence ID" value="AKU90917.1"/>
    <property type="molecule type" value="Genomic_DNA"/>
</dbReference>
<evidence type="ECO:0000313" key="3">
    <source>
        <dbReference type="Proteomes" id="UP000055590"/>
    </source>
</evidence>
<dbReference type="Proteomes" id="UP000055590">
    <property type="component" value="Chromosome"/>
</dbReference>
<protein>
    <submittedName>
        <fullName evidence="2">Uncharacterized protein</fullName>
    </submittedName>
</protein>
<reference evidence="2 3" key="1">
    <citation type="submission" date="2015-08" db="EMBL/GenBank/DDBJ databases">
        <authorList>
            <person name="Babu N.S."/>
            <person name="Beckwith C.J."/>
            <person name="Beseler K.G."/>
            <person name="Brison A."/>
            <person name="Carone J.V."/>
            <person name="Caskin T.P."/>
            <person name="Diamond M."/>
            <person name="Durham M.E."/>
            <person name="Foxe J.M."/>
            <person name="Go M."/>
            <person name="Henderson B.A."/>
            <person name="Jones I.B."/>
            <person name="McGettigan J.A."/>
            <person name="Micheletti S.J."/>
            <person name="Nasrallah M.E."/>
            <person name="Ortiz D."/>
            <person name="Piller C.R."/>
            <person name="Privatt S.R."/>
            <person name="Schneider S.L."/>
            <person name="Sharp S."/>
            <person name="Smith T.C."/>
            <person name="Stanton J.D."/>
            <person name="Ullery H.E."/>
            <person name="Wilson R.J."/>
            <person name="Serrano M.G."/>
            <person name="Buck G."/>
            <person name="Lee V."/>
            <person name="Wang Y."/>
            <person name="Carvalho R."/>
            <person name="Voegtly L."/>
            <person name="Shi R."/>
            <person name="Duckworth R."/>
            <person name="Johnson A."/>
            <person name="Loviza R."/>
            <person name="Walstead R."/>
            <person name="Shah Z."/>
            <person name="Kiflezghi M."/>
            <person name="Wade K."/>
            <person name="Ball S.L."/>
            <person name="Bradley K.W."/>
            <person name="Asai D.J."/>
            <person name="Bowman C.A."/>
            <person name="Russell D.A."/>
            <person name="Pope W.H."/>
            <person name="Jacobs-Sera D."/>
            <person name="Hendrix R.W."/>
            <person name="Hatfull G.F."/>
        </authorList>
    </citation>
    <scope>NUCLEOTIDE SEQUENCE [LARGE SCALE GENOMIC DNA]</scope>
    <source>
        <strain evidence="2 3">DSM 27710</strain>
    </source>
</reference>
<evidence type="ECO:0000313" key="2">
    <source>
        <dbReference type="EMBL" id="AKU90917.1"/>
    </source>
</evidence>
<name>A0A0K1PBP2_9BACT</name>
<dbReference type="STRING" id="1391653.AKJ08_1304"/>
<dbReference type="KEGG" id="vin:AKJ08_1304"/>
<accession>A0A0K1PBP2</accession>